<organism evidence="1 2">
    <name type="scientific">Paracidovorax citrulli (strain AAC00-1)</name>
    <name type="common">Acidovorax citrulli</name>
    <dbReference type="NCBI Taxonomy" id="397945"/>
    <lineage>
        <taxon>Bacteria</taxon>
        <taxon>Pseudomonadati</taxon>
        <taxon>Pseudomonadota</taxon>
        <taxon>Betaproteobacteria</taxon>
        <taxon>Burkholderiales</taxon>
        <taxon>Comamonadaceae</taxon>
        <taxon>Paracidovorax</taxon>
    </lineage>
</organism>
<evidence type="ECO:0000313" key="2">
    <source>
        <dbReference type="Proteomes" id="UP000002596"/>
    </source>
</evidence>
<sequence>MQFATTMTLEELSDLIERASTAAGSQRKLAAMLDTTGPTLIQMKQGKRPANWRVRGKLRAILGEDPAHAFVAAMAEDLAMSEHEDEKKAADGLEAMLAAFPDWRKRRDSNPSDPES</sequence>
<gene>
    <name evidence="1" type="ordered locus">Aave_2388</name>
</gene>
<dbReference type="KEGG" id="aav:Aave_2388"/>
<proteinExistence type="predicted"/>
<accession>A1TPS5</accession>
<protein>
    <submittedName>
        <fullName evidence="1">Uncharacterized protein</fullName>
    </submittedName>
</protein>
<reference evidence="1" key="1">
    <citation type="submission" date="2006-12" db="EMBL/GenBank/DDBJ databases">
        <title>Complete sequence of Acidovorax avenae subsp. citrulli AAC00-1.</title>
        <authorList>
            <consortium name="US DOE Joint Genome Institute"/>
            <person name="Copeland A."/>
            <person name="Lucas S."/>
            <person name="Lapidus A."/>
            <person name="Barry K."/>
            <person name="Detter J.C."/>
            <person name="Glavina del Rio T."/>
            <person name="Dalin E."/>
            <person name="Tice H."/>
            <person name="Pitluck S."/>
            <person name="Kiss H."/>
            <person name="Brettin T."/>
            <person name="Bruce D."/>
            <person name="Han C."/>
            <person name="Tapia R."/>
            <person name="Gilna P."/>
            <person name="Schmutz J."/>
            <person name="Larimer F."/>
            <person name="Land M."/>
            <person name="Hauser L."/>
            <person name="Kyrpides N."/>
            <person name="Kim E."/>
            <person name="Stahl D."/>
            <person name="Richardson P."/>
        </authorList>
    </citation>
    <scope>NUCLEOTIDE SEQUENCE</scope>
    <source>
        <strain evidence="1">AAC00-1</strain>
    </source>
</reference>
<dbReference type="AlphaFoldDB" id="A1TPS5"/>
<name>A1TPS5_PARC0</name>
<evidence type="ECO:0000313" key="1">
    <source>
        <dbReference type="EMBL" id="ABM32963.1"/>
    </source>
</evidence>
<dbReference type="EMBL" id="CP000512">
    <property type="protein sequence ID" value="ABM32963.1"/>
    <property type="molecule type" value="Genomic_DNA"/>
</dbReference>
<dbReference type="Proteomes" id="UP000002596">
    <property type="component" value="Chromosome"/>
</dbReference>
<dbReference type="HOGENOM" id="CLU_2091462_0_0_4"/>